<feature type="compositionally biased region" description="Low complexity" evidence="12">
    <location>
        <begin position="705"/>
        <end position="726"/>
    </location>
</feature>
<feature type="domain" description="Helicase ATP-binding" evidence="14">
    <location>
        <begin position="2223"/>
        <end position="2397"/>
    </location>
</feature>
<dbReference type="GO" id="GO:0034728">
    <property type="term" value="P:nucleosome organization"/>
    <property type="evidence" value="ECO:0007669"/>
    <property type="project" value="UniProtKB-ARBA"/>
</dbReference>
<dbReference type="SUPFAM" id="SSF54160">
    <property type="entry name" value="Chromo domain-like"/>
    <property type="match status" value="2"/>
</dbReference>
<dbReference type="Gene3D" id="3.40.5.120">
    <property type="match status" value="1"/>
</dbReference>
<keyword evidence="8" id="KW-0238">DNA-binding</keyword>
<feature type="region of interest" description="Disordered" evidence="12">
    <location>
        <begin position="3376"/>
        <end position="3417"/>
    </location>
</feature>
<feature type="compositionally biased region" description="Basic and acidic residues" evidence="12">
    <location>
        <begin position="1436"/>
        <end position="1456"/>
    </location>
</feature>
<reference evidence="16" key="2">
    <citation type="submission" date="2015-06" db="UniProtKB">
        <authorList>
            <consortium name="EnsemblMetazoa"/>
        </authorList>
    </citation>
    <scope>IDENTIFICATION</scope>
</reference>
<dbReference type="HOGENOM" id="CLU_223916_0_0_1"/>
<feature type="compositionally biased region" description="Basic residues" evidence="12">
    <location>
        <begin position="1571"/>
        <end position="1580"/>
    </location>
</feature>
<feature type="compositionally biased region" description="Polar residues" evidence="12">
    <location>
        <begin position="3992"/>
        <end position="4004"/>
    </location>
</feature>
<gene>
    <name evidence="16" type="primary">107370065</name>
</gene>
<feature type="compositionally biased region" description="Low complexity" evidence="12">
    <location>
        <begin position="417"/>
        <end position="436"/>
    </location>
</feature>
<dbReference type="SMART" id="SM00298">
    <property type="entry name" value="CHROMO"/>
    <property type="match status" value="1"/>
</dbReference>
<evidence type="ECO:0000256" key="3">
    <source>
        <dbReference type="ARBA" id="ARBA00022741"/>
    </source>
</evidence>
<feature type="compositionally biased region" description="Low complexity" evidence="12">
    <location>
        <begin position="1175"/>
        <end position="1199"/>
    </location>
</feature>
<feature type="compositionally biased region" description="Acidic residues" evidence="12">
    <location>
        <begin position="4804"/>
        <end position="4828"/>
    </location>
</feature>
<feature type="compositionally biased region" description="Basic and acidic residues" evidence="12">
    <location>
        <begin position="3481"/>
        <end position="3514"/>
    </location>
</feature>
<keyword evidence="3" id="KW-0547">Nucleotide-binding</keyword>
<keyword evidence="11" id="KW-0175">Coiled coil</keyword>
<feature type="compositionally biased region" description="Basic and acidic residues" evidence="12">
    <location>
        <begin position="3607"/>
        <end position="3629"/>
    </location>
</feature>
<feature type="compositionally biased region" description="Low complexity" evidence="12">
    <location>
        <begin position="792"/>
        <end position="807"/>
    </location>
</feature>
<feature type="region of interest" description="Disordered" evidence="12">
    <location>
        <begin position="15"/>
        <end position="1765"/>
    </location>
</feature>
<feature type="compositionally biased region" description="Polar residues" evidence="12">
    <location>
        <begin position="496"/>
        <end position="516"/>
    </location>
</feature>
<dbReference type="CDD" id="cd18668">
    <property type="entry name" value="CD1_tandem_CHD5-9_like"/>
    <property type="match status" value="1"/>
</dbReference>
<feature type="compositionally biased region" description="Low complexity" evidence="12">
    <location>
        <begin position="4606"/>
        <end position="4643"/>
    </location>
</feature>
<dbReference type="PROSITE" id="PS51194">
    <property type="entry name" value="HELICASE_CTER"/>
    <property type="match status" value="1"/>
</dbReference>
<feature type="compositionally biased region" description="Basic residues" evidence="12">
    <location>
        <begin position="1531"/>
        <end position="1541"/>
    </location>
</feature>
<feature type="compositionally biased region" description="Low complexity" evidence="12">
    <location>
        <begin position="297"/>
        <end position="320"/>
    </location>
</feature>
<feature type="compositionally biased region" description="Low complexity" evidence="12">
    <location>
        <begin position="847"/>
        <end position="864"/>
    </location>
</feature>
<feature type="coiled-coil region" evidence="11">
    <location>
        <begin position="3170"/>
        <end position="3207"/>
    </location>
</feature>
<feature type="compositionally biased region" description="Low complexity" evidence="12">
    <location>
        <begin position="905"/>
        <end position="918"/>
    </location>
</feature>
<feature type="compositionally biased region" description="Low complexity" evidence="12">
    <location>
        <begin position="4230"/>
        <end position="4239"/>
    </location>
</feature>
<feature type="compositionally biased region" description="Low complexity" evidence="12">
    <location>
        <begin position="972"/>
        <end position="1007"/>
    </location>
</feature>
<feature type="compositionally biased region" description="Low complexity" evidence="12">
    <location>
        <begin position="551"/>
        <end position="602"/>
    </location>
</feature>
<evidence type="ECO:0000256" key="2">
    <source>
        <dbReference type="ARBA" id="ARBA00022737"/>
    </source>
</evidence>
<dbReference type="InterPro" id="IPR000953">
    <property type="entry name" value="Chromo/chromo_shadow_dom"/>
</dbReference>
<evidence type="ECO:0000256" key="10">
    <source>
        <dbReference type="ARBA" id="ARBA00023242"/>
    </source>
</evidence>
<dbReference type="InterPro" id="IPR051493">
    <property type="entry name" value="CHD"/>
</dbReference>
<evidence type="ECO:0000256" key="5">
    <source>
        <dbReference type="ARBA" id="ARBA00022840"/>
    </source>
</evidence>
<dbReference type="SMART" id="SM00490">
    <property type="entry name" value="HELICc"/>
    <property type="match status" value="1"/>
</dbReference>
<dbReference type="eggNOG" id="KOG0384">
    <property type="taxonomic scope" value="Eukaryota"/>
</dbReference>
<feature type="compositionally biased region" description="Basic residues" evidence="12">
    <location>
        <begin position="1740"/>
        <end position="1751"/>
    </location>
</feature>
<feature type="compositionally biased region" description="Low complexity" evidence="12">
    <location>
        <begin position="71"/>
        <end position="89"/>
    </location>
</feature>
<dbReference type="InterPro" id="IPR023780">
    <property type="entry name" value="Chromo_domain"/>
</dbReference>
<accession>T1L413</accession>
<feature type="compositionally biased region" description="Basic and acidic residues" evidence="12">
    <location>
        <begin position="3429"/>
        <end position="3463"/>
    </location>
</feature>
<feature type="region of interest" description="Disordered" evidence="12">
    <location>
        <begin position="2797"/>
        <end position="2836"/>
    </location>
</feature>
<dbReference type="Gene3D" id="3.40.50.10810">
    <property type="entry name" value="Tandem AAA-ATPase domain"/>
    <property type="match status" value="1"/>
</dbReference>
<feature type="compositionally biased region" description="Polar residues" evidence="12">
    <location>
        <begin position="3837"/>
        <end position="3854"/>
    </location>
</feature>
<feature type="compositionally biased region" description="Low complexity" evidence="12">
    <location>
        <begin position="4428"/>
        <end position="4444"/>
    </location>
</feature>
<feature type="compositionally biased region" description="Polar residues" evidence="12">
    <location>
        <begin position="628"/>
        <end position="640"/>
    </location>
</feature>
<feature type="compositionally biased region" description="Acidic residues" evidence="12">
    <location>
        <begin position="1756"/>
        <end position="1765"/>
    </location>
</feature>
<dbReference type="CDD" id="cd17995">
    <property type="entry name" value="DEXHc_CHD6_7_8_9"/>
    <property type="match status" value="1"/>
</dbReference>
<organism evidence="16 17">
    <name type="scientific">Tetranychus urticae</name>
    <name type="common">Two-spotted spider mite</name>
    <dbReference type="NCBI Taxonomy" id="32264"/>
    <lineage>
        <taxon>Eukaryota</taxon>
        <taxon>Metazoa</taxon>
        <taxon>Ecdysozoa</taxon>
        <taxon>Arthropoda</taxon>
        <taxon>Chelicerata</taxon>
        <taxon>Arachnida</taxon>
        <taxon>Acari</taxon>
        <taxon>Acariformes</taxon>
        <taxon>Trombidiformes</taxon>
        <taxon>Prostigmata</taxon>
        <taxon>Eleutherengona</taxon>
        <taxon>Raphignathae</taxon>
        <taxon>Tetranychoidea</taxon>
        <taxon>Tetranychidae</taxon>
        <taxon>Tetranychus</taxon>
    </lineage>
</organism>
<dbReference type="FunFam" id="3.40.50.10810:FF:000003">
    <property type="entry name" value="chromodomain-helicase-DNA-binding protein 8 isoform X4"/>
    <property type="match status" value="1"/>
</dbReference>
<evidence type="ECO:0000256" key="12">
    <source>
        <dbReference type="SAM" id="MobiDB-lite"/>
    </source>
</evidence>
<feature type="region of interest" description="Disordered" evidence="12">
    <location>
        <begin position="4395"/>
        <end position="4444"/>
    </location>
</feature>
<dbReference type="InterPro" id="IPR014001">
    <property type="entry name" value="Helicase_ATP-bd"/>
</dbReference>
<keyword evidence="10" id="KW-0539">Nucleus</keyword>
<dbReference type="Pfam" id="PF07533">
    <property type="entry name" value="BRK"/>
    <property type="match status" value="1"/>
</dbReference>
<feature type="compositionally biased region" description="Basic and acidic residues" evidence="12">
    <location>
        <begin position="1619"/>
        <end position="1633"/>
    </location>
</feature>
<keyword evidence="17" id="KW-1185">Reference proteome</keyword>
<dbReference type="SUPFAM" id="SSF160481">
    <property type="entry name" value="BRK domain-like"/>
    <property type="match status" value="1"/>
</dbReference>
<keyword evidence="6" id="KW-0156">Chromatin regulator</keyword>
<evidence type="ECO:0000256" key="9">
    <source>
        <dbReference type="ARBA" id="ARBA00023163"/>
    </source>
</evidence>
<feature type="compositionally biased region" description="Polar residues" evidence="12">
    <location>
        <begin position="663"/>
        <end position="676"/>
    </location>
</feature>
<dbReference type="Gene3D" id="1.10.10.60">
    <property type="entry name" value="Homeodomain-like"/>
    <property type="match status" value="2"/>
</dbReference>
<dbReference type="Gene3D" id="2.40.50.40">
    <property type="match status" value="2"/>
</dbReference>
<feature type="compositionally biased region" description="Acidic residues" evidence="12">
    <location>
        <begin position="2816"/>
        <end position="2827"/>
    </location>
</feature>
<feature type="compositionally biased region" description="Low complexity" evidence="12">
    <location>
        <begin position="4695"/>
        <end position="4764"/>
    </location>
</feature>
<feature type="compositionally biased region" description="Polar residues" evidence="12">
    <location>
        <begin position="377"/>
        <end position="388"/>
    </location>
</feature>
<feature type="compositionally biased region" description="Polar residues" evidence="12">
    <location>
        <begin position="926"/>
        <end position="945"/>
    </location>
</feature>
<dbReference type="Proteomes" id="UP000015104">
    <property type="component" value="Unassembled WGS sequence"/>
</dbReference>
<dbReference type="SMART" id="SM00487">
    <property type="entry name" value="DEXDc"/>
    <property type="match status" value="1"/>
</dbReference>
<feature type="compositionally biased region" description="Gly residues" evidence="12">
    <location>
        <begin position="141"/>
        <end position="151"/>
    </location>
</feature>
<dbReference type="PANTHER" id="PTHR46850:SF1">
    <property type="entry name" value="CHROMODOMAIN-HELICASE-DNA-BINDING PROTEIN 9"/>
    <property type="match status" value="1"/>
</dbReference>
<dbReference type="InterPro" id="IPR037259">
    <property type="entry name" value="BRK_sf"/>
</dbReference>
<keyword evidence="2" id="KW-0677">Repeat</keyword>
<evidence type="ECO:0000313" key="17">
    <source>
        <dbReference type="Proteomes" id="UP000015104"/>
    </source>
</evidence>
<feature type="region of interest" description="Disordered" evidence="12">
    <location>
        <begin position="4514"/>
        <end position="4535"/>
    </location>
</feature>
<keyword evidence="9" id="KW-0804">Transcription</keyword>
<evidence type="ECO:0008006" key="18">
    <source>
        <dbReference type="Google" id="ProtNLM"/>
    </source>
</evidence>
<feature type="compositionally biased region" description="Low complexity" evidence="12">
    <location>
        <begin position="517"/>
        <end position="544"/>
    </location>
</feature>
<feature type="compositionally biased region" description="Polar residues" evidence="12">
    <location>
        <begin position="1388"/>
        <end position="1406"/>
    </location>
</feature>
<dbReference type="FunFam" id="3.40.50.300:FF:000015">
    <property type="entry name" value="chromodomain-helicase-DNA-binding protein 9 isoform X1"/>
    <property type="match status" value="1"/>
</dbReference>
<dbReference type="Pfam" id="PF00176">
    <property type="entry name" value="SNF2-rel_dom"/>
    <property type="match status" value="1"/>
</dbReference>
<dbReference type="CDD" id="cd18793">
    <property type="entry name" value="SF2_C_SNF"/>
    <property type="match status" value="1"/>
</dbReference>
<dbReference type="GO" id="GO:0140658">
    <property type="term" value="F:ATP-dependent chromatin remodeler activity"/>
    <property type="evidence" value="ECO:0007669"/>
    <property type="project" value="UniProtKB-ARBA"/>
</dbReference>
<dbReference type="Pfam" id="PF23078">
    <property type="entry name" value="HTH_CHD6-9"/>
    <property type="match status" value="1"/>
</dbReference>
<feature type="compositionally biased region" description="Low complexity" evidence="12">
    <location>
        <begin position="1368"/>
        <end position="1381"/>
    </location>
</feature>
<dbReference type="GO" id="GO:0000791">
    <property type="term" value="C:euchromatin"/>
    <property type="evidence" value="ECO:0007669"/>
    <property type="project" value="UniProtKB-ARBA"/>
</dbReference>
<feature type="compositionally biased region" description="Low complexity" evidence="12">
    <location>
        <begin position="390"/>
        <end position="409"/>
    </location>
</feature>
<dbReference type="EnsemblMetazoa" id="tetur37g00420.1">
    <property type="protein sequence ID" value="tetur37g00420.1"/>
    <property type="gene ID" value="tetur37g00420"/>
</dbReference>
<feature type="compositionally biased region" description="Basic and acidic residues" evidence="12">
    <location>
        <begin position="3656"/>
        <end position="3737"/>
    </location>
</feature>
<feature type="compositionally biased region" description="Low complexity" evidence="12">
    <location>
        <begin position="255"/>
        <end position="271"/>
    </location>
</feature>
<feature type="compositionally biased region" description="Polar residues" evidence="12">
    <location>
        <begin position="732"/>
        <end position="791"/>
    </location>
</feature>
<feature type="region of interest" description="Disordered" evidence="12">
    <location>
        <begin position="4295"/>
        <end position="4344"/>
    </location>
</feature>
<dbReference type="Gene3D" id="3.40.50.300">
    <property type="entry name" value="P-loop containing nucleotide triphosphate hydrolases"/>
    <property type="match status" value="1"/>
</dbReference>
<feature type="compositionally biased region" description="Basic and acidic residues" evidence="12">
    <location>
        <begin position="2012"/>
        <end position="2028"/>
    </location>
</feature>
<dbReference type="InterPro" id="IPR006576">
    <property type="entry name" value="BRK_domain"/>
</dbReference>
<evidence type="ECO:0000259" key="15">
    <source>
        <dbReference type="PROSITE" id="PS51194"/>
    </source>
</evidence>
<feature type="region of interest" description="Disordered" evidence="12">
    <location>
        <begin position="3125"/>
        <end position="3166"/>
    </location>
</feature>
<dbReference type="SUPFAM" id="SSF52540">
    <property type="entry name" value="P-loop containing nucleoside triphosphate hydrolases"/>
    <property type="match status" value="2"/>
</dbReference>
<dbReference type="Pfam" id="PF00385">
    <property type="entry name" value="Chromo"/>
    <property type="match status" value="2"/>
</dbReference>
<feature type="compositionally biased region" description="Basic and acidic residues" evidence="12">
    <location>
        <begin position="2071"/>
        <end position="2085"/>
    </location>
</feature>
<dbReference type="InterPro" id="IPR016197">
    <property type="entry name" value="Chromo-like_dom_sf"/>
</dbReference>
<dbReference type="GO" id="GO:0005524">
    <property type="term" value="F:ATP binding"/>
    <property type="evidence" value="ECO:0007669"/>
    <property type="project" value="UniProtKB-KW"/>
</dbReference>
<evidence type="ECO:0000259" key="13">
    <source>
        <dbReference type="PROSITE" id="PS50013"/>
    </source>
</evidence>
<evidence type="ECO:0000259" key="14">
    <source>
        <dbReference type="PROSITE" id="PS51192"/>
    </source>
</evidence>
<feature type="compositionally biased region" description="Basic and acidic residues" evidence="12">
    <location>
        <begin position="884"/>
        <end position="900"/>
    </location>
</feature>
<dbReference type="EMBL" id="CAEY01001062">
    <property type="status" value="NOT_ANNOTATED_CDS"/>
    <property type="molecule type" value="Genomic_DNA"/>
</dbReference>
<feature type="region of interest" description="Disordered" evidence="12">
    <location>
        <begin position="4581"/>
        <end position="4643"/>
    </location>
</feature>
<feature type="compositionally biased region" description="Basic and acidic residues" evidence="12">
    <location>
        <begin position="4135"/>
        <end position="4149"/>
    </location>
</feature>
<sequence length="4852" mass="533444">MSNYQLLGDGFGYHPSYGLTGNPSNSNPGGPEPQPPGSNNSVMTSMGIGSPAYGMIPPHGPNTHGLPQRSLPPFGMPPGSSGSGLVHLGGPSGLGDASKMHDQYASSGFPGGAAQSAMRSGHYPTHDSRYGHSNSGYPVPGMGGGPGGPSSLGGMSQHNGGIVPQSSLTQLSSSNSYQNRGLMSGYNDQRMLSPILGPGPGSGYPGSYPSSYGPGPTSGPSARIWHNQGMSHVQQRPPYGYNPASSVAPPPPHPHTSTSGRSNRQQQQQQQQPPPPPPFGHSASDYGSLHSQQPTKQSHQPLPTQQSSQQQQQSQSQAQPTRPYYSSSNDRVAPSSSLTSFIPSEASSMSPYLTSSYNSQNVPGNSGSSRLPDPNSIGANSNSRQPHYTSLGYPSAGPGSSSAAGMLSSNTPGSMNYPGQQYQGYSVSQGYGDSSSRLSPYTMGPGSTSGQNTGPNSPGYRPPFSASSLASMSPRRPTPTPPAGSPMPPTSRTPDRGTTTLSTSGPTNSYPSSGQLTSPNSGLSPGNSSTNNNNNNNATKSSGLPAPPPGSSSSSSSVTASSSAPASQSSSHNASSSSASAPASQSSSSSSSSASASASQSSHGPVTSHQSTPISSLQQLEQMVMPHLNSSSSTAAPTNKINSISSIISSASSSSNNSSSSNQYYPTMSGSNIHAPQQQQQQQQAQKSDQQSTSNMYPRFPSPSPTSSGSGNYYGNSGYPPNNSSSWRPPTAGSQPTTGQGSNSMSNTQSPMNSSIPYSPASQIDTQSQSKEVPSPGISRTLTSTGQSVGPNTMTSTTSNNNSNSMTGQQYSMFDNQSYSASSPSIDNSNYQTQSSSKQDIVNKNVMSPRNSSSNQQSQQPMSPFNFRNIEANKTSSFGSPQIVKDDSGSESKGDNDKQQGNDTSNSNIYSVLSSSSNAGGDNRNSRTNTPSNETLTTRSSQENMNPPGPPSRPGLDSGYHSNYMSGPNEPSYGMGQQQAPQQQQQSSSSDNSMYSNQQPGSQPQSSWDYGSGYNQSYDMNMSNDGGMNPSYMGPDSMMYSQNYNQGPGMPPGMMGNQMNQNEYGSGSVNNDMSQNYDPYGDTFDQEPPIAKKKGKGRPRKDPSEPKKEKKPRAPRAPKGAGTRGRGRGARSSPESRMGASPIQPSPIMPGSMTPGYDNSYSMGGNPNEMYPNVMSSGSPYPGPGSQMSMDSNMSGGMSYPPPPPQHAPLPHQMNPHSQDMYGQLPPPDFQHRPDLSNEMMYPPPPDPSRIPVNEQATYKPLPPDGPMSYDSQHVQDASPQLNQPQHPQQTLTDEDPDIMQHQAQPQEQSQMQQLQPQSQQSQESQQHLDKNIEETSAGQTQQLELSNDNTVENDFSKSLRDETMTQSSSSETINSTGSNEGQPGDMNDTSNAFHDPNLTDTTSGNFFGVTGDESSMTQNVNINQDEQQQQQQQQSHEDEPKQHSDEPHQQQESKQQELCNESFVHKDYLSSMDQNFPNQSSTPPPPVEAPQLLPPPPDLPPQLPENSCDDSVVISKMEFNEEQTPSSTPVKRKAKKRKAKDMKDGVPFDEGPFMSEGGHQTFFSEDGQGSKKKKRKRKKKEENEDAGEEFGEVGAIIEGPADDPEKSKKKKKKKPKKKVNEEEKEDEVKPSDDTLVEGEISVPLIGEIENAPEDTTFDGSLGNIEDTSLTKSKSSGKKKRPSRAKPKLKDDSGKSKKKLPKLALKFGKSKKRKRLGSSDASDIEKTPPPSPEDPDSAALKRRSARNTKRQKYTDDIDLDLSADDADPLEAAKLDGSIGPSDKKIIDSNVQVTKISEDTMVVEKIMSSRMGERELEAEEGEDLNGVQTIQVEEYYVKYKNLSYLHCEWRTEEELEMGDKRVNQKIKRWKQKKESEIDINFLDDELFNPDYTEVDRILDVQEIEETIEEEVEVDDDDEDSRSDTKVDILPVILNPESKTEEGDESEKMKCESIDTGVTIAAVPIMPESSDLQSKIEADNKIDDEVGLKIETDPTNEPCVDEKQGDTEIQNQEIEMKVAESDEQQTKSESFESENVSEATEDKSDQEIAKTIDTNIDENISAEVIGEPSFDNSGEKKDEIPCEKQEKPEDDQIITEKEVKIDESQLNDVKDESKENIENKVPVESESNVLPVKRKKKVLRKKTTRHYLVKWRALPYEESTWELEDDLDPLKIAHFWKFKSPPPKDKWKPKKRPKANEWKKLDSSPAYKAGNTLREYQLEGVNWLMFCWHNGRNCILADEMGLGKTIQSISFIQEMFKYGVTGPFLVIAPLSTIGNWQREFETWTDLNVITYHGSSASRNMLQEYEMYYKKENGERHEGFYKFQVMITTFEIVLTDCLELREIHWRACIIDEAHRLKNRNCKLLEGLRLLNMEHRVLLTGTPLQNNVEELFSLLNFLEPNQFSSSEVFMAEFGDLKTEDQVDKLKALLKPMMLRRLKEDVEKSLAPKEETIIEVELTNVQKKYYRAILERNFQFLTKGNSKTNVPNLMNTMMELRKCCIHPYLINGAEEQIIHEYKQNKGDSPTFLLDALVHASGKLVLIDKLLPRLKADGHRVLIFSQMVRCLDILEDYLCQKKYPFERIDGRVRGNMRQAAIDRFSKPGSDRFVFLLCTRAGGLGINLTAADTVIIFDSDWNPQNDLQAQARCHRIGQSKMVKVYRLICRNTYEREMFDKASLKLGLDRAVLQSMNSNAAGLGENGLSKSDVEDLLRKGAYGAIMDDDNAGDKFCEEDIEQILQRRTQIITLESEEKGSTFSKASFAASDNRSDIEIDDPNFWEKWAKKAQLDVDELTGKNDLIVQEPRRRTQTKRFGQDEQMLEISDADSSDEDEENVSTRTRGGKTKFKLKKGKRGREREDEFMEDFAPGNWTKAECYQVEKGLLCYGWGRWDKYLETGIFKRHITIQDIEHVAQVIMLQCLQNGRGDDKKKELTFYWDIISPSDYKVEDAKVSKISVEEENIVPSPSSGSSRRRSKKSKLIAQPVVQPMLPNEAPEFSLISYDWAKEDLYNPDLLLPEDYRNHVIKISNKILLRFKLLWYLKTEIFGELSDKICKDISYRDAPFSPPIRDGYPGLPPWWDEDADKSLLMGVYKHGYDRYNRMRLDPALCFLTRCGPPDGTALMAELQSCDDINKDEDDENEASEVVNNEFSKDDSKGREGLASGNEEYMPFPSSSDLNKRFRNLISAYQRNVKKQERLERNEAVMREKRREAAQRRWSKKDDSDFYRTIISFGVEYNKDTNQYEWSRFRLLSKLDKKSDESLTEYFKSFFAMCKKVTGRSLSEEEENYNYLVDPISEDKATRALARIELLCKIREDILPHPELDDRLTLCQTSIDLPDWWICGRHDKDLLVGAAKYGLNRLDINLMNDPELSFMKIFRNDDAESKSKAEVKQSQESVKRETTLEINKIEAKPKTKDQSPKGSESVKKLIKENIEDKMDKEVKKSDDAEEIKTEVADDEKIPSESNDAKVSDDQSSDLKSNEAEAEEASVEEKEKSETKDESSSKPEDLEKMDVDETNEKESQSKSTDQEGEDEINKLAEEKVSDEENSKMEKEKDQENVSNEDDEKRSTKEEDDLQKQADMSVDGDQERPCESSENNISGEKKEDAEESQVVSSDVDKSIDETKEKDELAQEEKEKETTEEEPKTEEEKDGKVSNVEDSEEKPEESKVDGADDNEKIPEDESKINNENELEKADDLSKSAEKEDDSKEKIDESSMKEKELDESTESQESKVKSESEAEKKSHPTHMEITIVKNETTPVESKVASGNILENDPNFFSQSADNFASRGFIRWPKERVLIVRLEQICHCVEKNEWPFCKQNLFTALATVPSTPSIATADSSPRAASPVSISSMSREPTPQATPDNTPRHESVSPSPDPFMFDVANASGMIDSGGRLRSRGRRRRRYEMDPPDRVKLRNLLSQPDTPMQSSKKNLSQHSSQMLANTPPFLPPLFSMSLPNFRNEMANDDKGSSILMAHSHSHGSSSKSRSHAPPPPTVGHPFASLSSIKTPLTSPISDHANKSSKSQGAPPPAHSSSNTKRTPNLDTLDLKFAKPVPGQQPMTPASKPLPPPDKVVKRSSTPVSLSSVLDLSGPIRKDSSSDRSKEDDSSASGPLTSPTLTSRGKSGKRIGRRIDDLATNLLQRKKMQQEKQDDPVPEKPKLSSPMGAARELKARSELDKVETRGSSSSKDRTRTPPAAHSSSRSSSMSASLARDMQMKPPEKANFATPKVFPPRSGHKESTSSSRQQSVSADIAGNLSSNLPKLDASFLDQTTQLKKYLEEHPELLTNPNFVSAFANLTGSSPLSANTQLLELPDNRKRSSRRSKVDVPQHTPPKTQSLPPPAPMSSHQSLANPLGFSADEHIPLVNRLNGKKLSGSKAPTLKQLPDFLKKNPMYELDPKYANLLRDSRSSSKASSSHSRDVPAPSTIRTRTSDRKSGESSNNKSKNSTNELSPRRATAASLLANQAAANATAISSATTSTTPATSSSFGFPPSTLNPFGGNSNLLSNSFHKMLMDPNFISAAAGMSSASSGSRSNNSNVSSSSAATTSTSSAANAASSMLFPFGMGLANPLFNLPGLGLNSGFNPFSVPGLGTEGSKKKDHGSSSSSADKNKSSSDKSGSSSHKSGKNSSSKNANQNPNQNQNQNPSPNLNDPASFYNSLPFLYSNSLLYSHLGLGGFSMPPSPFASLAQSGLMNGLGNLAGLGTTSSTSTTTTTSSASPSLAKGSKSSSSHAKTKNSPSSSSSQPNTNPTPSSSKHPRGSSSSASSMKSPTHSIPQQAKSTSNISGPTMTPSMTGAAGLADSDDESLKSLMGQEDDEDDLNGDLEDSNENLDTDTDSLVDTASKKSKLRSNVKSNMKSGVR</sequence>
<dbReference type="InterPro" id="IPR056342">
    <property type="entry name" value="HTH_CHD6-9"/>
</dbReference>
<feature type="compositionally biased region" description="Basic and acidic residues" evidence="12">
    <location>
        <begin position="2038"/>
        <end position="2048"/>
    </location>
</feature>
<evidence type="ECO:0000313" key="16">
    <source>
        <dbReference type="EnsemblMetazoa" id="tetur37g00420.1"/>
    </source>
</evidence>
<evidence type="ECO:0000256" key="7">
    <source>
        <dbReference type="ARBA" id="ARBA00023015"/>
    </source>
</evidence>
<keyword evidence="4" id="KW-0378">Hydrolase</keyword>
<comment type="subcellular location">
    <subcellularLocation>
        <location evidence="1">Nucleus</location>
    </subcellularLocation>
</comment>
<reference evidence="17" key="1">
    <citation type="submission" date="2011-08" db="EMBL/GenBank/DDBJ databases">
        <authorList>
            <person name="Rombauts S."/>
        </authorList>
    </citation>
    <scope>NUCLEOTIDE SEQUENCE</scope>
    <source>
        <strain evidence="17">London</strain>
    </source>
</reference>
<protein>
    <recommendedName>
        <fullName evidence="18">Chromo domain-containing protein</fullName>
    </recommendedName>
</protein>
<feature type="compositionally biased region" description="Basic and acidic residues" evidence="12">
    <location>
        <begin position="4303"/>
        <end position="4317"/>
    </location>
</feature>
<feature type="compositionally biased region" description="Low complexity" evidence="12">
    <location>
        <begin position="165"/>
        <end position="179"/>
    </location>
</feature>
<feature type="compositionally biased region" description="Basic and acidic residues" evidence="12">
    <location>
        <begin position="3142"/>
        <end position="3151"/>
    </location>
</feature>
<dbReference type="GO" id="GO:0003677">
    <property type="term" value="F:DNA binding"/>
    <property type="evidence" value="ECO:0007669"/>
    <property type="project" value="UniProtKB-KW"/>
</dbReference>
<feature type="compositionally biased region" description="Polar residues" evidence="12">
    <location>
        <begin position="808"/>
        <end position="846"/>
    </location>
</feature>
<feature type="compositionally biased region" description="Basic and acidic residues" evidence="12">
    <location>
        <begin position="3525"/>
        <end position="3549"/>
    </location>
</feature>
<feature type="compositionally biased region" description="Polar residues" evidence="12">
    <location>
        <begin position="4842"/>
        <end position="4852"/>
    </location>
</feature>
<feature type="region of interest" description="Disordered" evidence="12">
    <location>
        <begin position="4695"/>
        <end position="4852"/>
    </location>
</feature>
<feature type="compositionally biased region" description="Polar residues" evidence="12">
    <location>
        <begin position="3908"/>
        <end position="3932"/>
    </location>
</feature>
<feature type="compositionally biased region" description="Basic and acidic residues" evidence="12">
    <location>
        <begin position="3895"/>
        <end position="3904"/>
    </location>
</feature>
<dbReference type="Pfam" id="PF00271">
    <property type="entry name" value="Helicase_C"/>
    <property type="match status" value="1"/>
</dbReference>
<feature type="domain" description="Helicase C-terminal" evidence="15">
    <location>
        <begin position="2536"/>
        <end position="2692"/>
    </location>
</feature>
<dbReference type="GO" id="GO:0016887">
    <property type="term" value="F:ATP hydrolysis activity"/>
    <property type="evidence" value="ECO:0007669"/>
    <property type="project" value="UniProtKB-ARBA"/>
</dbReference>
<feature type="compositionally biased region" description="Polar residues" evidence="12">
    <location>
        <begin position="1013"/>
        <end position="1026"/>
    </location>
</feature>
<evidence type="ECO:0000256" key="8">
    <source>
        <dbReference type="ARBA" id="ARBA00023125"/>
    </source>
</evidence>
<proteinExistence type="predicted"/>
<feature type="compositionally biased region" description="Polar residues" evidence="12">
    <location>
        <begin position="4066"/>
        <end position="4077"/>
    </location>
</feature>
<dbReference type="STRING" id="32264.T1L413"/>
<feature type="compositionally biased region" description="Polar residues" evidence="12">
    <location>
        <begin position="445"/>
        <end position="456"/>
    </location>
</feature>
<feature type="compositionally biased region" description="Low complexity" evidence="12">
    <location>
        <begin position="1045"/>
        <end position="1062"/>
    </location>
</feature>
<feature type="compositionally biased region" description="Low complexity" evidence="12">
    <location>
        <begin position="4186"/>
        <end position="4201"/>
    </location>
</feature>
<dbReference type="InterPro" id="IPR001650">
    <property type="entry name" value="Helicase_C-like"/>
</dbReference>
<dbReference type="InterPro" id="IPR038718">
    <property type="entry name" value="SNF2-like_sf"/>
</dbReference>
<feature type="compositionally biased region" description="Pro residues" evidence="12">
    <location>
        <begin position="476"/>
        <end position="491"/>
    </location>
</feature>
<feature type="compositionally biased region" description="Basic and acidic residues" evidence="12">
    <location>
        <begin position="4158"/>
        <end position="4182"/>
    </location>
</feature>
<keyword evidence="7" id="KW-0805">Transcription regulation</keyword>
<dbReference type="InterPro" id="IPR049730">
    <property type="entry name" value="SNF2/RAD54-like_C"/>
</dbReference>
<dbReference type="GO" id="GO:0005634">
    <property type="term" value="C:nucleus"/>
    <property type="evidence" value="ECO:0007669"/>
    <property type="project" value="UniProtKB-SubCell"/>
</dbReference>
<feature type="region of interest" description="Disordered" evidence="12">
    <location>
        <begin position="3429"/>
        <end position="3737"/>
    </location>
</feature>
<feature type="compositionally biased region" description="Polar residues" evidence="12">
    <location>
        <begin position="1335"/>
        <end position="1354"/>
    </location>
</feature>
<feature type="region of interest" description="Disordered" evidence="12">
    <location>
        <begin position="3962"/>
        <end position="4240"/>
    </location>
</feature>
<feature type="compositionally biased region" description="Low complexity" evidence="12">
    <location>
        <begin position="641"/>
        <end position="662"/>
    </location>
</feature>
<name>T1L413_TETUR</name>
<feature type="compositionally biased region" description="Low complexity" evidence="12">
    <location>
        <begin position="205"/>
        <end position="221"/>
    </location>
</feature>
<dbReference type="InterPro" id="IPR000330">
    <property type="entry name" value="SNF2_N"/>
</dbReference>
<feature type="compositionally biased region" description="Basic and acidic residues" evidence="12">
    <location>
        <begin position="4083"/>
        <end position="4096"/>
    </location>
</feature>
<dbReference type="OrthoDB" id="5857104at2759"/>
<evidence type="ECO:0000256" key="11">
    <source>
        <dbReference type="SAM" id="Coils"/>
    </source>
</evidence>
<dbReference type="PANTHER" id="PTHR46850">
    <property type="entry name" value="CHROMODOMAIN-HELICASE-DNA-BINDING PROTEIN 9"/>
    <property type="match status" value="1"/>
</dbReference>
<feature type="compositionally biased region" description="Basic and acidic residues" evidence="12">
    <location>
        <begin position="1355"/>
        <end position="1364"/>
    </location>
</feature>
<feature type="compositionally biased region" description="Low complexity" evidence="12">
    <location>
        <begin position="677"/>
        <end position="691"/>
    </location>
</feature>
<evidence type="ECO:0000256" key="6">
    <source>
        <dbReference type="ARBA" id="ARBA00022853"/>
    </source>
</evidence>
<feature type="compositionally biased region" description="Polar residues" evidence="12">
    <location>
        <begin position="1413"/>
        <end position="1427"/>
    </location>
</feature>
<feature type="compositionally biased region" description="Polar residues" evidence="12">
    <location>
        <begin position="1472"/>
        <end position="1482"/>
    </location>
</feature>
<feature type="compositionally biased region" description="Acidic residues" evidence="12">
    <location>
        <begin position="3125"/>
        <end position="3134"/>
    </location>
</feature>
<feature type="compositionally biased region" description="Basic residues" evidence="12">
    <location>
        <begin position="1675"/>
        <end position="1687"/>
    </location>
</feature>
<feature type="compositionally biased region" description="Polar residues" evidence="12">
    <location>
        <begin position="1270"/>
        <end position="1292"/>
    </location>
</feature>
<feature type="compositionally biased region" description="Low complexity" evidence="12">
    <location>
        <begin position="1300"/>
        <end position="1326"/>
    </location>
</feature>
<feature type="region of interest" description="Disordered" evidence="12">
    <location>
        <begin position="1984"/>
        <end position="2093"/>
    </location>
</feature>
<evidence type="ECO:0000256" key="1">
    <source>
        <dbReference type="ARBA" id="ARBA00004123"/>
    </source>
</evidence>
<feature type="domain" description="Chromo" evidence="13">
    <location>
        <begin position="2131"/>
        <end position="2165"/>
    </location>
</feature>
<feature type="compositionally biased region" description="Polar residues" evidence="12">
    <location>
        <begin position="4765"/>
        <end position="4784"/>
    </location>
</feature>
<dbReference type="PROSITE" id="PS51192">
    <property type="entry name" value="HELICASE_ATP_BIND_1"/>
    <property type="match status" value="1"/>
</dbReference>
<feature type="compositionally biased region" description="Polar residues" evidence="12">
    <location>
        <begin position="4022"/>
        <end position="4033"/>
    </location>
</feature>
<keyword evidence="5" id="KW-0067">ATP-binding</keyword>
<feature type="compositionally biased region" description="Basic residues" evidence="12">
    <location>
        <begin position="1608"/>
        <end position="1618"/>
    </location>
</feature>
<evidence type="ECO:0000256" key="4">
    <source>
        <dbReference type="ARBA" id="ARBA00022801"/>
    </source>
</evidence>
<feature type="compositionally biased region" description="Polar residues" evidence="12">
    <location>
        <begin position="1063"/>
        <end position="1077"/>
    </location>
</feature>
<feature type="compositionally biased region" description="Pro residues" evidence="12">
    <location>
        <begin position="1483"/>
        <end position="1504"/>
    </location>
</feature>
<feature type="compositionally biased region" description="Polar residues" evidence="12">
    <location>
        <begin position="603"/>
        <end position="621"/>
    </location>
</feature>
<feature type="region of interest" description="Disordered" evidence="12">
    <location>
        <begin position="3822"/>
        <end position="3935"/>
    </location>
</feature>
<feature type="compositionally biased region" description="Basic residues" evidence="12">
    <location>
        <begin position="3885"/>
        <end position="3894"/>
    </location>
</feature>
<dbReference type="PROSITE" id="PS50013">
    <property type="entry name" value="CHROMO_2"/>
    <property type="match status" value="1"/>
</dbReference>
<feature type="compositionally biased region" description="Polar residues" evidence="12">
    <location>
        <begin position="324"/>
        <end position="369"/>
    </location>
</feature>
<dbReference type="SMART" id="SM00592">
    <property type="entry name" value="BRK"/>
    <property type="match status" value="1"/>
</dbReference>
<dbReference type="InterPro" id="IPR027417">
    <property type="entry name" value="P-loop_NTPase"/>
</dbReference>